<evidence type="ECO:0000259" key="1">
    <source>
        <dbReference type="Pfam" id="PF16064"/>
    </source>
</evidence>
<dbReference type="PANTHER" id="PTHR34153">
    <property type="entry name" value="SI:CH211-262H13.3-RELATED-RELATED"/>
    <property type="match status" value="1"/>
</dbReference>
<dbReference type="AlphaFoldDB" id="A0A9Q1BS27"/>
<sequence length="219" mass="25258">MIRRPSSPLEQVVRRLSEHHPEIPCLLKKNSLRKPHFDGPIPRNFVVTIQYKERQTGNYVVIISSGNNCIQVGSNIAIVHNFCTVGEIITEKSMITLLIEVKAEMKEIKPHVKHLLNIQQSTTTEDEEEDIAFEELSLPCTDVDELFQLNEKLKINKTVHKELLSILSTTGGRNLREVIYRMMRELMLNCVLRHFNWTGQGSKHSFRDLALGHVMERHV</sequence>
<gene>
    <name evidence="2" type="ORF">HOLleu_25141</name>
</gene>
<protein>
    <recommendedName>
        <fullName evidence="1">DUF4806 domain-containing protein</fullName>
    </recommendedName>
</protein>
<accession>A0A9Q1BS27</accession>
<proteinExistence type="predicted"/>
<organism evidence="2 3">
    <name type="scientific">Holothuria leucospilota</name>
    <name type="common">Black long sea cucumber</name>
    <name type="synonym">Mertensiothuria leucospilota</name>
    <dbReference type="NCBI Taxonomy" id="206669"/>
    <lineage>
        <taxon>Eukaryota</taxon>
        <taxon>Metazoa</taxon>
        <taxon>Echinodermata</taxon>
        <taxon>Eleutherozoa</taxon>
        <taxon>Echinozoa</taxon>
        <taxon>Holothuroidea</taxon>
        <taxon>Aspidochirotacea</taxon>
        <taxon>Aspidochirotida</taxon>
        <taxon>Holothuriidae</taxon>
        <taxon>Holothuria</taxon>
    </lineage>
</organism>
<dbReference type="Pfam" id="PF16064">
    <property type="entry name" value="DUF4806"/>
    <property type="match status" value="1"/>
</dbReference>
<dbReference type="EMBL" id="JAIZAY010000012">
    <property type="protein sequence ID" value="KAJ8031817.1"/>
    <property type="molecule type" value="Genomic_DNA"/>
</dbReference>
<reference evidence="2" key="1">
    <citation type="submission" date="2021-10" db="EMBL/GenBank/DDBJ databases">
        <title>Tropical sea cucumber genome reveals ecological adaptation and Cuvierian tubules defense mechanism.</title>
        <authorList>
            <person name="Chen T."/>
        </authorList>
    </citation>
    <scope>NUCLEOTIDE SEQUENCE</scope>
    <source>
        <strain evidence="2">Nanhai2018</strain>
        <tissue evidence="2">Muscle</tissue>
    </source>
</reference>
<dbReference type="PANTHER" id="PTHR34153:SF2">
    <property type="entry name" value="SI:CH211-262H13.3-RELATED"/>
    <property type="match status" value="1"/>
</dbReference>
<name>A0A9Q1BS27_HOLLE</name>
<evidence type="ECO:0000313" key="3">
    <source>
        <dbReference type="Proteomes" id="UP001152320"/>
    </source>
</evidence>
<dbReference type="OrthoDB" id="8859298at2759"/>
<feature type="domain" description="DUF4806" evidence="1">
    <location>
        <begin position="136"/>
        <end position="209"/>
    </location>
</feature>
<dbReference type="Proteomes" id="UP001152320">
    <property type="component" value="Chromosome 12"/>
</dbReference>
<dbReference type="InterPro" id="IPR032071">
    <property type="entry name" value="DUF4806"/>
</dbReference>
<comment type="caution">
    <text evidence="2">The sequence shown here is derived from an EMBL/GenBank/DDBJ whole genome shotgun (WGS) entry which is preliminary data.</text>
</comment>
<keyword evidence="3" id="KW-1185">Reference proteome</keyword>
<evidence type="ECO:0000313" key="2">
    <source>
        <dbReference type="EMBL" id="KAJ8031817.1"/>
    </source>
</evidence>